<comment type="caution">
    <text evidence="2">The sequence shown here is derived from an EMBL/GenBank/DDBJ whole genome shotgun (WGS) entry which is preliminary data.</text>
</comment>
<reference evidence="3" key="1">
    <citation type="submission" date="2018-02" db="EMBL/GenBank/DDBJ databases">
        <title>Genome sequence of Desulfocucumis palustris strain NAW-5.</title>
        <authorList>
            <person name="Watanabe M."/>
            <person name="Kojima H."/>
            <person name="Fukui M."/>
        </authorList>
    </citation>
    <scope>NUCLEOTIDE SEQUENCE [LARGE SCALE GENOMIC DNA]</scope>
    <source>
        <strain evidence="3">NAW-5</strain>
    </source>
</reference>
<evidence type="ECO:0000313" key="3">
    <source>
        <dbReference type="Proteomes" id="UP000239549"/>
    </source>
</evidence>
<gene>
    <name evidence="2" type="ORF">DCCM_2373</name>
</gene>
<name>A0A2L2XBB0_9FIRM</name>
<dbReference type="EMBL" id="BFAV01000092">
    <property type="protein sequence ID" value="GBF33274.1"/>
    <property type="molecule type" value="Genomic_DNA"/>
</dbReference>
<proteinExistence type="predicted"/>
<keyword evidence="3" id="KW-1185">Reference proteome</keyword>
<protein>
    <submittedName>
        <fullName evidence="2">Uncharacterized protein</fullName>
    </submittedName>
</protein>
<feature type="transmembrane region" description="Helical" evidence="1">
    <location>
        <begin position="82"/>
        <end position="101"/>
    </location>
</feature>
<dbReference type="RefSeq" id="WP_104371694.1">
    <property type="nucleotide sequence ID" value="NZ_BFAV01000092.1"/>
</dbReference>
<dbReference type="OrthoDB" id="1807182at2"/>
<accession>A0A2L2XBB0</accession>
<dbReference type="AlphaFoldDB" id="A0A2L2XBB0"/>
<keyword evidence="1" id="KW-0812">Transmembrane</keyword>
<keyword evidence="1" id="KW-1133">Transmembrane helix</keyword>
<dbReference type="Proteomes" id="UP000239549">
    <property type="component" value="Unassembled WGS sequence"/>
</dbReference>
<feature type="transmembrane region" description="Helical" evidence="1">
    <location>
        <begin position="12"/>
        <end position="32"/>
    </location>
</feature>
<evidence type="ECO:0000256" key="1">
    <source>
        <dbReference type="SAM" id="Phobius"/>
    </source>
</evidence>
<keyword evidence="1" id="KW-0472">Membrane</keyword>
<evidence type="ECO:0000313" key="2">
    <source>
        <dbReference type="EMBL" id="GBF33274.1"/>
    </source>
</evidence>
<organism evidence="2 3">
    <name type="scientific">Desulfocucumis palustris</name>
    <dbReference type="NCBI Taxonomy" id="1898651"/>
    <lineage>
        <taxon>Bacteria</taxon>
        <taxon>Bacillati</taxon>
        <taxon>Bacillota</taxon>
        <taxon>Clostridia</taxon>
        <taxon>Eubacteriales</taxon>
        <taxon>Desulfocucumaceae</taxon>
        <taxon>Desulfocucumis</taxon>
    </lineage>
</organism>
<sequence>MTAQSKVKLNKFSGWVAMAVLAASVVLLWSGLNVLKADVFTHYYNPAKHVIVDQNPDTKEVYAWKDQAGNVYTPEDSQVKNFTWGTTALLLVVMLFGVIAYNGSIKYYTKVLLNNEPQNHNYVPRLQ</sequence>